<keyword evidence="3" id="KW-0732">Signal</keyword>
<reference evidence="4 5" key="1">
    <citation type="submission" date="2021-12" db="EMBL/GenBank/DDBJ databases">
        <title>Discovery of the Pendulisporaceae a myxobacterial family with distinct sporulation behavior and unique specialized metabolism.</title>
        <authorList>
            <person name="Garcia R."/>
            <person name="Popoff A."/>
            <person name="Bader C.D."/>
            <person name="Loehr J."/>
            <person name="Walesch S."/>
            <person name="Walt C."/>
            <person name="Boldt J."/>
            <person name="Bunk B."/>
            <person name="Haeckl F.J.F.P.J."/>
            <person name="Gunesch A.P."/>
            <person name="Birkelbach J."/>
            <person name="Nuebel U."/>
            <person name="Pietschmann T."/>
            <person name="Bach T."/>
            <person name="Mueller R."/>
        </authorList>
    </citation>
    <scope>NUCLEOTIDE SEQUENCE [LARGE SCALE GENOMIC DNA]</scope>
    <source>
        <strain evidence="4 5">MSr11954</strain>
    </source>
</reference>
<evidence type="ECO:0000313" key="5">
    <source>
        <dbReference type="Proteomes" id="UP001370348"/>
    </source>
</evidence>
<proteinExistence type="inferred from homology"/>
<organism evidence="4 5">
    <name type="scientific">Pendulispora albinea</name>
    <dbReference type="NCBI Taxonomy" id="2741071"/>
    <lineage>
        <taxon>Bacteria</taxon>
        <taxon>Pseudomonadati</taxon>
        <taxon>Myxococcota</taxon>
        <taxon>Myxococcia</taxon>
        <taxon>Myxococcales</taxon>
        <taxon>Sorangiineae</taxon>
        <taxon>Pendulisporaceae</taxon>
        <taxon>Pendulispora</taxon>
    </lineage>
</organism>
<evidence type="ECO:0000256" key="3">
    <source>
        <dbReference type="SAM" id="SignalP"/>
    </source>
</evidence>
<protein>
    <submittedName>
        <fullName evidence="4">Uncharacterized protein</fullName>
    </submittedName>
</protein>
<feature type="chain" id="PRO_5046449583" evidence="3">
    <location>
        <begin position="22"/>
        <end position="377"/>
    </location>
</feature>
<gene>
    <name evidence="4" type="ORF">LZC94_00965</name>
</gene>
<comment type="similarity">
    <text evidence="1">Belongs to the TolB family.</text>
</comment>
<accession>A0ABZ2LZW8</accession>
<dbReference type="Gene3D" id="2.120.10.30">
    <property type="entry name" value="TolB, C-terminal domain"/>
    <property type="match status" value="2"/>
</dbReference>
<dbReference type="InterPro" id="IPR011659">
    <property type="entry name" value="WD40"/>
</dbReference>
<evidence type="ECO:0000313" key="4">
    <source>
        <dbReference type="EMBL" id="WXB15850.1"/>
    </source>
</evidence>
<keyword evidence="5" id="KW-1185">Reference proteome</keyword>
<sequence>MSAFARAISFLGSFASFALLAAACHRGSTPEPNRGPDSPGPARDDEPKTASLPSSTARAPGSSAVGDPSSPPPDLTAAGLVRRDGARRIPIPWTGSLQNPCWSPDGRELVITRFLEGYNKGLSLVARVAVADGTPIAWEKATAQDVNLPGSCWNKALGRIAFSSDVAEHDEIYLADPRTSQRTQVTRRKHAEAREPSISPDGRFIVFESHAVGSEANGSLWRVGTDGRGLVRLTDGRGNDRQPNWSPAGDRILFQSNRRGNFDIYTIDPNGRSLENVTQSPAEDTDAAWSPDGTHIVYSSDEGSLEHANLFVIARRADQTGQTSGGKRTRVTHSRGYDGAPSWSPDGRFIAFESSEGDPEAAGAGTAIYVIAAPKLP</sequence>
<dbReference type="PROSITE" id="PS51257">
    <property type="entry name" value="PROKAR_LIPOPROTEIN"/>
    <property type="match status" value="1"/>
</dbReference>
<dbReference type="PANTHER" id="PTHR36842:SF1">
    <property type="entry name" value="PROTEIN TOLB"/>
    <property type="match status" value="1"/>
</dbReference>
<dbReference type="InterPro" id="IPR011042">
    <property type="entry name" value="6-blade_b-propeller_TolB-like"/>
</dbReference>
<feature type="region of interest" description="Disordered" evidence="2">
    <location>
        <begin position="319"/>
        <end position="342"/>
    </location>
</feature>
<dbReference type="SUPFAM" id="SSF82171">
    <property type="entry name" value="DPP6 N-terminal domain-like"/>
    <property type="match status" value="1"/>
</dbReference>
<evidence type="ECO:0000256" key="1">
    <source>
        <dbReference type="ARBA" id="ARBA00009820"/>
    </source>
</evidence>
<feature type="signal peptide" evidence="3">
    <location>
        <begin position="1"/>
        <end position="21"/>
    </location>
</feature>
<dbReference type="RefSeq" id="WP_394825484.1">
    <property type="nucleotide sequence ID" value="NZ_CP089984.1"/>
</dbReference>
<feature type="region of interest" description="Disordered" evidence="2">
    <location>
        <begin position="26"/>
        <end position="78"/>
    </location>
</feature>
<dbReference type="Proteomes" id="UP001370348">
    <property type="component" value="Chromosome"/>
</dbReference>
<dbReference type="Pfam" id="PF07676">
    <property type="entry name" value="PD40"/>
    <property type="match status" value="4"/>
</dbReference>
<dbReference type="PANTHER" id="PTHR36842">
    <property type="entry name" value="PROTEIN TOLB HOMOLOG"/>
    <property type="match status" value="1"/>
</dbReference>
<name>A0ABZ2LZW8_9BACT</name>
<dbReference type="EMBL" id="CP089984">
    <property type="protein sequence ID" value="WXB15850.1"/>
    <property type="molecule type" value="Genomic_DNA"/>
</dbReference>
<evidence type="ECO:0000256" key="2">
    <source>
        <dbReference type="SAM" id="MobiDB-lite"/>
    </source>
</evidence>